<proteinExistence type="inferred from homology"/>
<sequence>MGQNQPDSHNQTPKLINRFKPTREWFDETLGGCGDVTISELKRGSGDTNGMLTVLYCASMIDRNVLQDVLSSSSDSLIDPLNSPLLLKFDPGEEGQNLFNCLFSGKLIVWEQDNQNLYSLDISNQPTRSPEESTMELSLKGPRDGFVESVDINLALVRKRLRTPKLQVERFNIGSDSQTQVCLLFMIDLAPPEVIEEAKRRLNSIDIKALHGSGELEVLIADRSLAMFPLVDYTGRPDFVVQSLMNTRFALLVDGSPSAIIAPANMSLLVKSPEDSTLPYYFVSFERFLRLIGLMLAGFLPGFWIALLAFNTDQIPLPLLATVTVSRTGLPMSSQMEIFLMMLMFELFREAGIRLPRAVGQTVTVVGGLIVGDAAIRAGLTSPTMLVVAAVTAVATFTLVNQTLNGSVTVIRLYILFASATLGLFGFFLSMFSVFIYLCSLESFGVPYLQPIAPFNPHKVLTAILQLPWKIRAKRSG</sequence>
<dbReference type="PIRSF" id="PIRSF005690">
    <property type="entry name" value="GerBA"/>
    <property type="match status" value="1"/>
</dbReference>
<name>A0A3G9J7V8_9BACL</name>
<dbReference type="Proteomes" id="UP000275368">
    <property type="component" value="Chromosome"/>
</dbReference>
<organism evidence="3 4">
    <name type="scientific">Paenibacillus baekrokdamisoli</name>
    <dbReference type="NCBI Taxonomy" id="1712516"/>
    <lineage>
        <taxon>Bacteria</taxon>
        <taxon>Bacillati</taxon>
        <taxon>Bacillota</taxon>
        <taxon>Bacilli</taxon>
        <taxon>Bacillales</taxon>
        <taxon>Paenibacillaceae</taxon>
        <taxon>Paenibacillus</taxon>
    </lineage>
</organism>
<gene>
    <name evidence="3" type="primary">gerKA_2</name>
    <name evidence="3" type="ORF">Back11_04340</name>
</gene>
<evidence type="ECO:0000313" key="4">
    <source>
        <dbReference type="Proteomes" id="UP000275368"/>
    </source>
</evidence>
<evidence type="ECO:0000256" key="2">
    <source>
        <dbReference type="ARBA" id="ARBA00023136"/>
    </source>
</evidence>
<dbReference type="AlphaFoldDB" id="A0A3G9J7V8"/>
<accession>A0A3G9J7V8</accession>
<keyword evidence="4" id="KW-1185">Reference proteome</keyword>
<dbReference type="Pfam" id="PF03323">
    <property type="entry name" value="GerA"/>
    <property type="match status" value="1"/>
</dbReference>
<reference evidence="3 4" key="1">
    <citation type="submission" date="2018-11" db="EMBL/GenBank/DDBJ databases">
        <title>Complete genome sequence of Paenibacillus baekrokdamisoli strain KCTC 33723.</title>
        <authorList>
            <person name="Kang S.W."/>
            <person name="Lee K.C."/>
            <person name="Kim K.K."/>
            <person name="Kim J.S."/>
            <person name="Kim D.S."/>
            <person name="Ko S.H."/>
            <person name="Yang S.H."/>
            <person name="Lee J.S."/>
        </authorList>
    </citation>
    <scope>NUCLEOTIDE SEQUENCE [LARGE SCALE GENOMIC DNA]</scope>
    <source>
        <strain evidence="3 4">KCTC 33723</strain>
    </source>
</reference>
<evidence type="ECO:0000313" key="3">
    <source>
        <dbReference type="EMBL" id="BBH19089.1"/>
    </source>
</evidence>
<dbReference type="GO" id="GO:0009847">
    <property type="term" value="P:spore germination"/>
    <property type="evidence" value="ECO:0007669"/>
    <property type="project" value="InterPro"/>
</dbReference>
<dbReference type="EMBL" id="AP019308">
    <property type="protein sequence ID" value="BBH19089.1"/>
    <property type="molecule type" value="Genomic_DNA"/>
</dbReference>
<keyword evidence="2" id="KW-0472">Membrane</keyword>
<dbReference type="InterPro" id="IPR050768">
    <property type="entry name" value="UPF0353/GerABKA_families"/>
</dbReference>
<dbReference type="RefSeq" id="WP_232016158.1">
    <property type="nucleotide sequence ID" value="NZ_AP019308.1"/>
</dbReference>
<comment type="similarity">
    <text evidence="1">Belongs to the GerABKA family.</text>
</comment>
<dbReference type="InterPro" id="IPR004995">
    <property type="entry name" value="Spore_Ger"/>
</dbReference>
<dbReference type="PANTHER" id="PTHR22550:SF5">
    <property type="entry name" value="LEUCINE ZIPPER PROTEIN 4"/>
    <property type="match status" value="1"/>
</dbReference>
<dbReference type="KEGG" id="pbk:Back11_04340"/>
<evidence type="ECO:0000256" key="1">
    <source>
        <dbReference type="ARBA" id="ARBA00005278"/>
    </source>
</evidence>
<dbReference type="PANTHER" id="PTHR22550">
    <property type="entry name" value="SPORE GERMINATION PROTEIN"/>
    <property type="match status" value="1"/>
</dbReference>
<protein>
    <submittedName>
        <fullName evidence="3">Spore germination protein KA</fullName>
    </submittedName>
</protein>
<dbReference type="GO" id="GO:0016020">
    <property type="term" value="C:membrane"/>
    <property type="evidence" value="ECO:0007669"/>
    <property type="project" value="InterPro"/>
</dbReference>